<sequence length="325" mass="37709">MIHSNNNSTFSFLKINVPECPTNSPLNPYLSYPSISLIFGCLSLSCFIFAIIIAFKYNSVDVFNKKIRTQTISNTLWILYYMTLGLRGACNTVRYAMDKTQEERIEAIFFIASLTLHGFTALALSLALNHQRRYRSSSQQQSTHKESEPLLGHIQSVDHHSRSISTSTRIRSQIQKFISPSEIVFLLCFICFLVFLYLEIDKESKVFYYILLAFFILQHIPIIILVFMISFSLSPEGPTKKSRVLLFFGAIFNLSNYLPLFVWAQFLPGGCHLYIMSYVDLIQIFDFVSLLFFFLFLRSEYVRNVEECIWTAVSQIQDTFDFRLF</sequence>
<evidence type="ECO:0000256" key="1">
    <source>
        <dbReference type="SAM" id="Phobius"/>
    </source>
</evidence>
<keyword evidence="1" id="KW-1133">Transmembrane helix</keyword>
<protein>
    <recommendedName>
        <fullName evidence="4">Transmembrane protein</fullName>
    </recommendedName>
</protein>
<feature type="transmembrane region" description="Helical" evidence="1">
    <location>
        <begin position="108"/>
        <end position="128"/>
    </location>
</feature>
<organism evidence="2 3">
    <name type="scientific">Polysphondylium violaceum</name>
    <dbReference type="NCBI Taxonomy" id="133409"/>
    <lineage>
        <taxon>Eukaryota</taxon>
        <taxon>Amoebozoa</taxon>
        <taxon>Evosea</taxon>
        <taxon>Eumycetozoa</taxon>
        <taxon>Dictyostelia</taxon>
        <taxon>Dictyosteliales</taxon>
        <taxon>Dictyosteliaceae</taxon>
        <taxon>Polysphondylium</taxon>
    </lineage>
</organism>
<feature type="transmembrane region" description="Helical" evidence="1">
    <location>
        <begin position="76"/>
        <end position="96"/>
    </location>
</feature>
<feature type="transmembrane region" description="Helical" evidence="1">
    <location>
        <begin position="245"/>
        <end position="267"/>
    </location>
</feature>
<dbReference type="EMBL" id="AJWJ01000064">
    <property type="protein sequence ID" value="KAF2076355.1"/>
    <property type="molecule type" value="Genomic_DNA"/>
</dbReference>
<evidence type="ECO:0000313" key="2">
    <source>
        <dbReference type="EMBL" id="KAF2076355.1"/>
    </source>
</evidence>
<gene>
    <name evidence="2" type="ORF">CYY_002361</name>
</gene>
<dbReference type="AlphaFoldDB" id="A0A8J4PZJ0"/>
<accession>A0A8J4PZJ0</accession>
<comment type="caution">
    <text evidence="2">The sequence shown here is derived from an EMBL/GenBank/DDBJ whole genome shotgun (WGS) entry which is preliminary data.</text>
</comment>
<evidence type="ECO:0000313" key="3">
    <source>
        <dbReference type="Proteomes" id="UP000695562"/>
    </source>
</evidence>
<feature type="transmembrane region" description="Helical" evidence="1">
    <location>
        <begin position="177"/>
        <end position="200"/>
    </location>
</feature>
<name>A0A8J4PZJ0_9MYCE</name>
<evidence type="ECO:0008006" key="4">
    <source>
        <dbReference type="Google" id="ProtNLM"/>
    </source>
</evidence>
<proteinExistence type="predicted"/>
<keyword evidence="1" id="KW-0812">Transmembrane</keyword>
<feature type="transmembrane region" description="Helical" evidence="1">
    <location>
        <begin position="35"/>
        <end position="55"/>
    </location>
</feature>
<keyword evidence="1" id="KW-0472">Membrane</keyword>
<feature type="transmembrane region" description="Helical" evidence="1">
    <location>
        <begin position="206"/>
        <end position="233"/>
    </location>
</feature>
<keyword evidence="3" id="KW-1185">Reference proteome</keyword>
<dbReference type="Proteomes" id="UP000695562">
    <property type="component" value="Unassembled WGS sequence"/>
</dbReference>
<feature type="transmembrane region" description="Helical" evidence="1">
    <location>
        <begin position="273"/>
        <end position="297"/>
    </location>
</feature>
<reference evidence="2" key="1">
    <citation type="submission" date="2020-01" db="EMBL/GenBank/DDBJ databases">
        <title>Development of genomics and gene disruption for Polysphondylium violaceum indicates a role for the polyketide synthase stlB in stalk morphogenesis.</title>
        <authorList>
            <person name="Narita B."/>
            <person name="Kawabe Y."/>
            <person name="Kin K."/>
            <person name="Saito T."/>
            <person name="Gibbs R."/>
            <person name="Kuspa A."/>
            <person name="Muzny D."/>
            <person name="Queller D."/>
            <person name="Richards S."/>
            <person name="Strassman J."/>
            <person name="Sucgang R."/>
            <person name="Worley K."/>
            <person name="Schaap P."/>
        </authorList>
    </citation>
    <scope>NUCLEOTIDE SEQUENCE</scope>
    <source>
        <strain evidence="2">QSvi11</strain>
    </source>
</reference>
<dbReference type="OrthoDB" id="2162024at2759"/>